<reference evidence="1" key="1">
    <citation type="journal article" date="2020" name="mSystems">
        <title>Genome- and Community-Level Interaction Insights into Carbon Utilization and Element Cycling Functions of Hydrothermarchaeota in Hydrothermal Sediment.</title>
        <authorList>
            <person name="Zhou Z."/>
            <person name="Liu Y."/>
            <person name="Xu W."/>
            <person name="Pan J."/>
            <person name="Luo Z.H."/>
            <person name="Li M."/>
        </authorList>
    </citation>
    <scope>NUCLEOTIDE SEQUENCE [LARGE SCALE GENOMIC DNA]</scope>
    <source>
        <strain evidence="1">SpSt-556</strain>
    </source>
</reference>
<gene>
    <name evidence="1" type="ORF">ENT17_09985</name>
</gene>
<protein>
    <recommendedName>
        <fullName evidence="2">Propanediol dehydratase</fullName>
    </recommendedName>
</protein>
<dbReference type="Pfam" id="PF02288">
    <property type="entry name" value="Dehydratase_MU"/>
    <property type="match status" value="1"/>
</dbReference>
<dbReference type="EMBL" id="DSXR01000097">
    <property type="protein sequence ID" value="HGS87935.1"/>
    <property type="molecule type" value="Genomic_DNA"/>
</dbReference>
<dbReference type="InterPro" id="IPR010254">
    <property type="entry name" value="B12-dep_deHydtase_bsu"/>
</dbReference>
<organism evidence="1">
    <name type="scientific">Bellilinea caldifistulae</name>
    <dbReference type="NCBI Taxonomy" id="360411"/>
    <lineage>
        <taxon>Bacteria</taxon>
        <taxon>Bacillati</taxon>
        <taxon>Chloroflexota</taxon>
        <taxon>Anaerolineae</taxon>
        <taxon>Anaerolineales</taxon>
        <taxon>Anaerolineaceae</taxon>
        <taxon>Bellilinea</taxon>
    </lineage>
</organism>
<dbReference type="InterPro" id="IPR003208">
    <property type="entry name" value="Dehydtase/Dehydtase_re"/>
</dbReference>
<dbReference type="SUPFAM" id="SSF52968">
    <property type="entry name" value="B12-dependent dehydatase associated subunit"/>
    <property type="match status" value="1"/>
</dbReference>
<evidence type="ECO:0000313" key="1">
    <source>
        <dbReference type="EMBL" id="HGS87935.1"/>
    </source>
</evidence>
<dbReference type="Gene3D" id="3.40.50.10150">
    <property type="entry name" value="B12-dependent dehydatase associated subunit"/>
    <property type="match status" value="1"/>
</dbReference>
<name>A0A7C4L2M9_9CHLR</name>
<sequence>MMASSTLERPAIYISLMQATPAEYARWVEIGAEEEGVPCRLVEIEGKDLIERAYQAATASPLKIGVAVSNNAVVLHEFHMPPHQPVLVFELDNNPQRACRLMGANAARFFVRRPLYLTPLPEPAHPVVESGEKSQSLSPAELKQVVRLVLLILQKLRERGAL</sequence>
<evidence type="ECO:0008006" key="2">
    <source>
        <dbReference type="Google" id="ProtNLM"/>
    </source>
</evidence>
<accession>A0A7C4L2M9</accession>
<comment type="caution">
    <text evidence="1">The sequence shown here is derived from an EMBL/GenBank/DDBJ whole genome shotgun (WGS) entry which is preliminary data.</text>
</comment>
<proteinExistence type="predicted"/>
<dbReference type="AlphaFoldDB" id="A0A7C4L2M9"/>